<sequence>MPTASLTVTELTPDITKAAGGGGRRSSTPTEEAPTITKAAGGGGRRSLDILEFLEGYDAGGGGRRSIILTEGYPDQPPGPVPEAALLVLPTVTTDPATGLGAVSASLNGTLDDDGTEACDCGFEWGLDTGYGTTTPTQSKTTGETFSQVTGGLQPGTTYHFRALATNSAGTSHGADRSFTTDLVISRGYALGREGL</sequence>
<name>A0A0F9P501_9ZZZZ</name>
<gene>
    <name evidence="2" type="ORF">LCGC14_1181180</name>
</gene>
<protein>
    <recommendedName>
        <fullName evidence="3">Fibronectin type-III domain-containing protein</fullName>
    </recommendedName>
</protein>
<evidence type="ECO:0000313" key="2">
    <source>
        <dbReference type="EMBL" id="KKM96140.1"/>
    </source>
</evidence>
<feature type="compositionally biased region" description="Polar residues" evidence="1">
    <location>
        <begin position="1"/>
        <end position="10"/>
    </location>
</feature>
<evidence type="ECO:0008006" key="3">
    <source>
        <dbReference type="Google" id="ProtNLM"/>
    </source>
</evidence>
<comment type="caution">
    <text evidence="2">The sequence shown here is derived from an EMBL/GenBank/DDBJ whole genome shotgun (WGS) entry which is preliminary data.</text>
</comment>
<dbReference type="InterPro" id="IPR036116">
    <property type="entry name" value="FN3_sf"/>
</dbReference>
<dbReference type="AlphaFoldDB" id="A0A0F9P501"/>
<evidence type="ECO:0000256" key="1">
    <source>
        <dbReference type="SAM" id="MobiDB-lite"/>
    </source>
</evidence>
<reference evidence="2" key="1">
    <citation type="journal article" date="2015" name="Nature">
        <title>Complex archaea that bridge the gap between prokaryotes and eukaryotes.</title>
        <authorList>
            <person name="Spang A."/>
            <person name="Saw J.H."/>
            <person name="Jorgensen S.L."/>
            <person name="Zaremba-Niedzwiedzka K."/>
            <person name="Martijn J."/>
            <person name="Lind A.E."/>
            <person name="van Eijk R."/>
            <person name="Schleper C."/>
            <person name="Guy L."/>
            <person name="Ettema T.J."/>
        </authorList>
    </citation>
    <scope>NUCLEOTIDE SEQUENCE</scope>
</reference>
<organism evidence="2">
    <name type="scientific">marine sediment metagenome</name>
    <dbReference type="NCBI Taxonomy" id="412755"/>
    <lineage>
        <taxon>unclassified sequences</taxon>
        <taxon>metagenomes</taxon>
        <taxon>ecological metagenomes</taxon>
    </lineage>
</organism>
<proteinExistence type="predicted"/>
<feature type="region of interest" description="Disordered" evidence="1">
    <location>
        <begin position="1"/>
        <end position="42"/>
    </location>
</feature>
<dbReference type="Gene3D" id="2.60.40.10">
    <property type="entry name" value="Immunoglobulins"/>
    <property type="match status" value="1"/>
</dbReference>
<dbReference type="SUPFAM" id="SSF49265">
    <property type="entry name" value="Fibronectin type III"/>
    <property type="match status" value="1"/>
</dbReference>
<dbReference type="EMBL" id="LAZR01005919">
    <property type="protein sequence ID" value="KKM96140.1"/>
    <property type="molecule type" value="Genomic_DNA"/>
</dbReference>
<dbReference type="InterPro" id="IPR013783">
    <property type="entry name" value="Ig-like_fold"/>
</dbReference>
<dbReference type="InterPro" id="IPR003961">
    <property type="entry name" value="FN3_dom"/>
</dbReference>
<dbReference type="CDD" id="cd00063">
    <property type="entry name" value="FN3"/>
    <property type="match status" value="1"/>
</dbReference>
<accession>A0A0F9P501</accession>